<dbReference type="InterPro" id="IPR002625">
    <property type="entry name" value="Smr_dom"/>
</dbReference>
<feature type="compositionally biased region" description="Basic and acidic residues" evidence="1">
    <location>
        <begin position="324"/>
        <end position="333"/>
    </location>
</feature>
<organism evidence="3 4">
    <name type="scientific">Cyclostephanos tholiformis</name>
    <dbReference type="NCBI Taxonomy" id="382380"/>
    <lineage>
        <taxon>Eukaryota</taxon>
        <taxon>Sar</taxon>
        <taxon>Stramenopiles</taxon>
        <taxon>Ochrophyta</taxon>
        <taxon>Bacillariophyta</taxon>
        <taxon>Coscinodiscophyceae</taxon>
        <taxon>Thalassiosirophycidae</taxon>
        <taxon>Stephanodiscales</taxon>
        <taxon>Stephanodiscaceae</taxon>
        <taxon>Cyclostephanos</taxon>
    </lineage>
</organism>
<dbReference type="Gene3D" id="3.10.20.90">
    <property type="entry name" value="Phosphatidylinositol 3-kinase Catalytic Subunit, Chain A, domain 1"/>
    <property type="match status" value="1"/>
</dbReference>
<accession>A0ABD3R599</accession>
<dbReference type="Pfam" id="PF13306">
    <property type="entry name" value="LRR_5"/>
    <property type="match status" value="1"/>
</dbReference>
<feature type="region of interest" description="Disordered" evidence="1">
    <location>
        <begin position="290"/>
        <end position="333"/>
    </location>
</feature>
<name>A0ABD3R599_9STRA</name>
<dbReference type="EMBL" id="JALLPB020000538">
    <property type="protein sequence ID" value="KAL3808164.1"/>
    <property type="molecule type" value="Genomic_DNA"/>
</dbReference>
<dbReference type="InterPro" id="IPR036063">
    <property type="entry name" value="Smr_dom_sf"/>
</dbReference>
<keyword evidence="4" id="KW-1185">Reference proteome</keyword>
<reference evidence="3 4" key="1">
    <citation type="submission" date="2024-10" db="EMBL/GenBank/DDBJ databases">
        <title>Updated reference genomes for cyclostephanoid diatoms.</title>
        <authorList>
            <person name="Roberts W.R."/>
            <person name="Alverson A.J."/>
        </authorList>
    </citation>
    <scope>NUCLEOTIDE SEQUENCE [LARGE SCALE GENOMIC DNA]</scope>
    <source>
        <strain evidence="3 4">AJA228-03</strain>
    </source>
</reference>
<dbReference type="CDD" id="cd01763">
    <property type="entry name" value="Ubl_SUMO_like"/>
    <property type="match status" value="1"/>
</dbReference>
<dbReference type="SUPFAM" id="SSF52058">
    <property type="entry name" value="L domain-like"/>
    <property type="match status" value="1"/>
</dbReference>
<dbReference type="InterPro" id="IPR026906">
    <property type="entry name" value="LRR_5"/>
</dbReference>
<evidence type="ECO:0000313" key="3">
    <source>
        <dbReference type="EMBL" id="KAL3808164.1"/>
    </source>
</evidence>
<evidence type="ECO:0000259" key="2">
    <source>
        <dbReference type="PROSITE" id="PS50828"/>
    </source>
</evidence>
<sequence length="510" mass="57000">MVRLVQPRMKTPATARHYPLVRYGGGPFRHLGDPEDIIPPIEVGDDDDTDDDADDDANPAAPADDDGTTFVYTEGARVPIDVVRLRVDPSVDVIPPETCLGRKKLIEVTFPEGRLREIQYRAFANCTALKGVLRIPSSVKIIDVGAFEYCTSLTEVMLQDGLKEIRNFAFRGCTSLVQVKNWGTKTRITLRESRPPTEEERRTMGLVHPDATIIKNYSYDIGSETTLRPIFNSFCTKRGVTLQSLRLTYKGKTMFLSDMKNKTPKQLGMLKDHENDEAIFVVVQSDEAQVDSASVRPEKTQQRGEKKKRGNGVRGASKVKKERIKQEEPTVSIEDYKRSHSMILTRLHEEAQPLLKDIRTKLNALDLERQPPKSKSKGNKKCTREEPQDHPLPGDGVSGKAGKSFFVVQVGEVQNLYKTTKPSSSLATSSQQGQSSVPTLDLHGCTRDEAVLRLNEALKEWVDIAMRGYDPFVITVVIVCGCGSQVLMETVQEWIKSTSQVRNASKNQLI</sequence>
<gene>
    <name evidence="3" type="ORF">ACHAXA_010650</name>
</gene>
<feature type="domain" description="Smr" evidence="2">
    <location>
        <begin position="440"/>
        <end position="510"/>
    </location>
</feature>
<dbReference type="InterPro" id="IPR032675">
    <property type="entry name" value="LRR_dom_sf"/>
</dbReference>
<dbReference type="Gene3D" id="3.80.10.10">
    <property type="entry name" value="Ribonuclease Inhibitor"/>
    <property type="match status" value="1"/>
</dbReference>
<feature type="region of interest" description="Disordered" evidence="1">
    <location>
        <begin position="34"/>
        <end position="68"/>
    </location>
</feature>
<feature type="region of interest" description="Disordered" evidence="1">
    <location>
        <begin position="363"/>
        <end position="398"/>
    </location>
</feature>
<dbReference type="AlphaFoldDB" id="A0ABD3R599"/>
<dbReference type="Gene3D" id="3.30.1370.110">
    <property type="match status" value="1"/>
</dbReference>
<feature type="compositionally biased region" description="Acidic residues" evidence="1">
    <location>
        <begin position="43"/>
        <end position="67"/>
    </location>
</feature>
<dbReference type="SUPFAM" id="SSF160443">
    <property type="entry name" value="SMR domain-like"/>
    <property type="match status" value="1"/>
</dbReference>
<feature type="compositionally biased region" description="Basic residues" evidence="1">
    <location>
        <begin position="372"/>
        <end position="381"/>
    </location>
</feature>
<dbReference type="Proteomes" id="UP001530377">
    <property type="component" value="Unassembled WGS sequence"/>
</dbReference>
<dbReference type="PROSITE" id="PS50828">
    <property type="entry name" value="SMR"/>
    <property type="match status" value="1"/>
</dbReference>
<comment type="caution">
    <text evidence="3">The sequence shown here is derived from an EMBL/GenBank/DDBJ whole genome shotgun (WGS) entry which is preliminary data.</text>
</comment>
<proteinExistence type="predicted"/>
<evidence type="ECO:0000256" key="1">
    <source>
        <dbReference type="SAM" id="MobiDB-lite"/>
    </source>
</evidence>
<protein>
    <recommendedName>
        <fullName evidence="2">Smr domain-containing protein</fullName>
    </recommendedName>
</protein>
<evidence type="ECO:0000313" key="4">
    <source>
        <dbReference type="Proteomes" id="UP001530377"/>
    </source>
</evidence>
<feature type="compositionally biased region" description="Basic residues" evidence="1">
    <location>
        <begin position="305"/>
        <end position="323"/>
    </location>
</feature>
<dbReference type="Pfam" id="PF01713">
    <property type="entry name" value="Smr"/>
    <property type="match status" value="1"/>
</dbReference>